<gene>
    <name evidence="1" type="ORF">BRAN1462_LOCUS18929</name>
</gene>
<dbReference type="EMBL" id="HBGW01029820">
    <property type="protein sequence ID" value="CAD9549596.1"/>
    <property type="molecule type" value="Transcribed_RNA"/>
</dbReference>
<dbReference type="AlphaFoldDB" id="A0A7S2JJG1"/>
<protein>
    <submittedName>
        <fullName evidence="1">Uncharacterized protein</fullName>
    </submittedName>
</protein>
<accession>A0A7S2JJG1</accession>
<organism evidence="1">
    <name type="scientific">Zooxanthella nutricula</name>
    <dbReference type="NCBI Taxonomy" id="1333877"/>
    <lineage>
        <taxon>Eukaryota</taxon>
        <taxon>Sar</taxon>
        <taxon>Alveolata</taxon>
        <taxon>Dinophyceae</taxon>
        <taxon>Peridiniales</taxon>
        <taxon>Peridiniales incertae sedis</taxon>
        <taxon>Zooxanthella</taxon>
    </lineage>
</organism>
<sequence length="196" mass="21972">MVPASYNLAKAETANSWVREGGLAGDVGCAAAHRNTMEIAVTKARRTHKPLVLILEDDATPVRNFKVKMYRLVHKEVPCGWAMINLNARCARGRCVSPHLLQAATDWGRQCNWDHNLGTTALMYQVEQLPHIRSMLEQTSWDDQRPICVNFDRALGLISDRVAYYVFPGILPAYVWDDHSTPSSRLPIDSASVVGW</sequence>
<name>A0A7S2JJG1_9DINO</name>
<evidence type="ECO:0000313" key="1">
    <source>
        <dbReference type="EMBL" id="CAD9549596.1"/>
    </source>
</evidence>
<proteinExistence type="predicted"/>
<reference evidence="1" key="1">
    <citation type="submission" date="2021-01" db="EMBL/GenBank/DDBJ databases">
        <authorList>
            <person name="Corre E."/>
            <person name="Pelletier E."/>
            <person name="Niang G."/>
            <person name="Scheremetjew M."/>
            <person name="Finn R."/>
            <person name="Kale V."/>
            <person name="Holt S."/>
            <person name="Cochrane G."/>
            <person name="Meng A."/>
            <person name="Brown T."/>
            <person name="Cohen L."/>
        </authorList>
    </citation>
    <scope>NUCLEOTIDE SEQUENCE</scope>
    <source>
        <strain evidence="1">RCC3387</strain>
    </source>
</reference>